<name>A0A225DDU7_9BACT</name>
<dbReference type="RefSeq" id="WP_143394047.1">
    <property type="nucleotide sequence ID" value="NZ_NIDE01000020.1"/>
</dbReference>
<comment type="caution">
    <text evidence="1">The sequence shown here is derived from an EMBL/GenBank/DDBJ whole genome shotgun (WGS) entry which is preliminary data.</text>
</comment>
<evidence type="ECO:0000313" key="2">
    <source>
        <dbReference type="Proteomes" id="UP000214646"/>
    </source>
</evidence>
<keyword evidence="2" id="KW-1185">Reference proteome</keyword>
<dbReference type="AlphaFoldDB" id="A0A225DDU7"/>
<dbReference type="EMBL" id="NIDE01000020">
    <property type="protein sequence ID" value="OWK34575.1"/>
    <property type="molecule type" value="Genomic_DNA"/>
</dbReference>
<evidence type="ECO:0000313" key="1">
    <source>
        <dbReference type="EMBL" id="OWK34575.1"/>
    </source>
</evidence>
<dbReference type="Proteomes" id="UP000214646">
    <property type="component" value="Unassembled WGS sequence"/>
</dbReference>
<proteinExistence type="predicted"/>
<evidence type="ECO:0008006" key="3">
    <source>
        <dbReference type="Google" id="ProtNLM"/>
    </source>
</evidence>
<organism evidence="1 2">
    <name type="scientific">Fimbriiglobus ruber</name>
    <dbReference type="NCBI Taxonomy" id="1908690"/>
    <lineage>
        <taxon>Bacteria</taxon>
        <taxon>Pseudomonadati</taxon>
        <taxon>Planctomycetota</taxon>
        <taxon>Planctomycetia</taxon>
        <taxon>Gemmatales</taxon>
        <taxon>Gemmataceae</taxon>
        <taxon>Fimbriiglobus</taxon>
    </lineage>
</organism>
<reference evidence="2" key="1">
    <citation type="submission" date="2017-06" db="EMBL/GenBank/DDBJ databases">
        <title>Genome analysis of Fimbriiglobus ruber SP5, the first member of the order Planctomycetales with confirmed chitinolytic capability.</title>
        <authorList>
            <person name="Ravin N.V."/>
            <person name="Rakitin A.L."/>
            <person name="Ivanova A.A."/>
            <person name="Beletsky A.V."/>
            <person name="Kulichevskaya I.S."/>
            <person name="Mardanov A.V."/>
            <person name="Dedysh S.N."/>
        </authorList>
    </citation>
    <scope>NUCLEOTIDE SEQUENCE [LARGE SCALE GENOMIC DNA]</scope>
    <source>
        <strain evidence="2">SP5</strain>
    </source>
</reference>
<dbReference type="OrthoDB" id="9768147at2"/>
<protein>
    <recommendedName>
        <fullName evidence="3">Carboxypeptidase regulatory-like domain-containing protein</fullName>
    </recommendedName>
</protein>
<dbReference type="Gene3D" id="2.60.40.1120">
    <property type="entry name" value="Carboxypeptidase-like, regulatory domain"/>
    <property type="match status" value="1"/>
</dbReference>
<sequence length="121" mass="12789">MVSGKITYKGQAVNGGTLMMVNTGDKGESTNVPLTQEGTYRAADLPEGEYKVVIQPASGTAGVPSTKGMDPAKAAEIKSKIDAMKTAATITIPDKYKKVATTDLKLTVGKTDQTFDFELKD</sequence>
<accession>A0A225DDU7</accession>
<gene>
    <name evidence="1" type="ORF">FRUB_10546</name>
</gene>